<dbReference type="EMBL" id="CAMPGE010020006">
    <property type="protein sequence ID" value="CAI2378294.1"/>
    <property type="molecule type" value="Genomic_DNA"/>
</dbReference>
<gene>
    <name evidence="1" type="ORF">ECRASSUSDP1_LOCUS19676</name>
    <name evidence="2" type="ORF">ECRASSUSDP1_LOCUS19689</name>
</gene>
<keyword evidence="3" id="KW-1185">Reference proteome</keyword>
<name>A0AAD1XSZ0_EUPCR</name>
<sequence>MSDSDSDDLIAQQAMMASAKYGGVGKTTAVLHEDKKKFDSADYYQKQAQVMKAAGMEVDGEAEAEEKKDEAD</sequence>
<reference evidence="2" key="1">
    <citation type="submission" date="2023-07" db="EMBL/GenBank/DDBJ databases">
        <authorList>
            <consortium name="AG Swart"/>
            <person name="Singh M."/>
            <person name="Singh A."/>
            <person name="Seah K."/>
            <person name="Emmerich C."/>
        </authorList>
    </citation>
    <scope>NUCLEOTIDE SEQUENCE</scope>
    <source>
        <strain evidence="2">DP1</strain>
    </source>
</reference>
<organism evidence="2 3">
    <name type="scientific">Euplotes crassus</name>
    <dbReference type="NCBI Taxonomy" id="5936"/>
    <lineage>
        <taxon>Eukaryota</taxon>
        <taxon>Sar</taxon>
        <taxon>Alveolata</taxon>
        <taxon>Ciliophora</taxon>
        <taxon>Intramacronucleata</taxon>
        <taxon>Spirotrichea</taxon>
        <taxon>Hypotrichia</taxon>
        <taxon>Euplotida</taxon>
        <taxon>Euplotidae</taxon>
        <taxon>Moneuplotes</taxon>
    </lineage>
</organism>
<comment type="caution">
    <text evidence="2">The sequence shown here is derived from an EMBL/GenBank/DDBJ whole genome shotgun (WGS) entry which is preliminary data.</text>
</comment>
<evidence type="ECO:0000313" key="3">
    <source>
        <dbReference type="Proteomes" id="UP001295684"/>
    </source>
</evidence>
<dbReference type="Proteomes" id="UP001295684">
    <property type="component" value="Unassembled WGS sequence"/>
</dbReference>
<protein>
    <submittedName>
        <fullName evidence="2">Uncharacterized protein</fullName>
    </submittedName>
</protein>
<proteinExistence type="predicted"/>
<evidence type="ECO:0000313" key="1">
    <source>
        <dbReference type="EMBL" id="CAI2378281.1"/>
    </source>
</evidence>
<evidence type="ECO:0000313" key="2">
    <source>
        <dbReference type="EMBL" id="CAI2378294.1"/>
    </source>
</evidence>
<dbReference type="AlphaFoldDB" id="A0AAD1XSZ0"/>
<accession>A0AAD1XSZ0</accession>
<dbReference type="EMBL" id="CAMPGE010019988">
    <property type="protein sequence ID" value="CAI2378281.1"/>
    <property type="molecule type" value="Genomic_DNA"/>
</dbReference>